<keyword evidence="3" id="KW-1185">Reference proteome</keyword>
<proteinExistence type="predicted"/>
<comment type="caution">
    <text evidence="2">The sequence shown here is derived from an EMBL/GenBank/DDBJ whole genome shotgun (WGS) entry which is preliminary data.</text>
</comment>
<name>J0NNG7_9ACTO</name>
<reference evidence="2 3" key="1">
    <citation type="submission" date="2012-05" db="EMBL/GenBank/DDBJ databases">
        <authorList>
            <person name="Harkins D.M."/>
            <person name="Madupu R."/>
            <person name="Durkin A.S."/>
            <person name="Torralba M."/>
            <person name="Methe B."/>
            <person name="Sutton G.G."/>
            <person name="Nelson K.E."/>
        </authorList>
    </citation>
    <scope>NUCLEOTIDE SEQUENCE [LARGE SCALE GENOMIC DNA]</scope>
    <source>
        <strain evidence="2 3">F0489</strain>
    </source>
</reference>
<dbReference type="Proteomes" id="UP000002941">
    <property type="component" value="Unassembled WGS sequence"/>
</dbReference>
<dbReference type="EMBL" id="AKFT01000066">
    <property type="protein sequence ID" value="EJF46307.1"/>
    <property type="molecule type" value="Genomic_DNA"/>
</dbReference>
<feature type="compositionally biased region" description="Basic and acidic residues" evidence="1">
    <location>
        <begin position="41"/>
        <end position="56"/>
    </location>
</feature>
<feature type="region of interest" description="Disordered" evidence="1">
    <location>
        <begin position="1"/>
        <end position="63"/>
    </location>
</feature>
<sequence>MVRARVVDAAGMKLMKPLHEPEAEESRFRSPSHSSMPEPDAPLRIRPDRHLGDDYRAAASHPG</sequence>
<evidence type="ECO:0000313" key="2">
    <source>
        <dbReference type="EMBL" id="EJF46307.1"/>
    </source>
</evidence>
<gene>
    <name evidence="2" type="ORF">HMPREF1318_0724</name>
</gene>
<protein>
    <submittedName>
        <fullName evidence="2">Uncharacterized protein</fullName>
    </submittedName>
</protein>
<organism evidence="2 3">
    <name type="scientific">Actinomyces massiliensis F0489</name>
    <dbReference type="NCBI Taxonomy" id="1125718"/>
    <lineage>
        <taxon>Bacteria</taxon>
        <taxon>Bacillati</taxon>
        <taxon>Actinomycetota</taxon>
        <taxon>Actinomycetes</taxon>
        <taxon>Actinomycetales</taxon>
        <taxon>Actinomycetaceae</taxon>
        <taxon>Actinomyces</taxon>
    </lineage>
</organism>
<evidence type="ECO:0000313" key="3">
    <source>
        <dbReference type="Proteomes" id="UP000002941"/>
    </source>
</evidence>
<accession>J0NNG7</accession>
<feature type="compositionally biased region" description="Basic and acidic residues" evidence="1">
    <location>
        <begin position="17"/>
        <end position="28"/>
    </location>
</feature>
<evidence type="ECO:0000256" key="1">
    <source>
        <dbReference type="SAM" id="MobiDB-lite"/>
    </source>
</evidence>
<dbReference type="AlphaFoldDB" id="J0NNG7"/>